<evidence type="ECO:0000256" key="2">
    <source>
        <dbReference type="ARBA" id="ARBA00022603"/>
    </source>
</evidence>
<dbReference type="InterPro" id="IPR010426">
    <property type="entry name" value="MTTB_MeTrfase"/>
</dbReference>
<dbReference type="InterPro" id="IPR038601">
    <property type="entry name" value="MttB-like_sf"/>
</dbReference>
<dbReference type="GO" id="GO:0015948">
    <property type="term" value="P:methanogenesis"/>
    <property type="evidence" value="ECO:0007669"/>
    <property type="project" value="InterPro"/>
</dbReference>
<dbReference type="OrthoDB" id="9815793at2"/>
<dbReference type="Pfam" id="PF06253">
    <property type="entry name" value="MTTB"/>
    <property type="match status" value="1"/>
</dbReference>
<evidence type="ECO:0000313" key="4">
    <source>
        <dbReference type="EMBL" id="SDP83532.1"/>
    </source>
</evidence>
<protein>
    <submittedName>
        <fullName evidence="4">Trimethylamine---corrinoid protein Co-methyltransferase</fullName>
    </submittedName>
</protein>
<dbReference type="AlphaFoldDB" id="A0A1H0VYH6"/>
<dbReference type="Proteomes" id="UP000199073">
    <property type="component" value="Unassembled WGS sequence"/>
</dbReference>
<dbReference type="EMBL" id="FNJI01000077">
    <property type="protein sequence ID" value="SDP83532.1"/>
    <property type="molecule type" value="Genomic_DNA"/>
</dbReference>
<keyword evidence="2 4" id="KW-0489">Methyltransferase</keyword>
<dbReference type="STRING" id="91360.SAMN05660330_04319"/>
<evidence type="ECO:0000256" key="1">
    <source>
        <dbReference type="ARBA" id="ARBA00007137"/>
    </source>
</evidence>
<dbReference type="GO" id="GO:0032259">
    <property type="term" value="P:methylation"/>
    <property type="evidence" value="ECO:0007669"/>
    <property type="project" value="UniProtKB-KW"/>
</dbReference>
<evidence type="ECO:0000313" key="5">
    <source>
        <dbReference type="Proteomes" id="UP000199073"/>
    </source>
</evidence>
<dbReference type="GO" id="GO:0008168">
    <property type="term" value="F:methyltransferase activity"/>
    <property type="evidence" value="ECO:0007669"/>
    <property type="project" value="UniProtKB-KW"/>
</dbReference>
<reference evidence="4 5" key="1">
    <citation type="submission" date="2016-10" db="EMBL/GenBank/DDBJ databases">
        <authorList>
            <person name="de Groot N.N."/>
        </authorList>
    </citation>
    <scope>NUCLEOTIDE SEQUENCE [LARGE SCALE GENOMIC DNA]</scope>
    <source>
        <strain evidence="4 5">DSM 12130</strain>
    </source>
</reference>
<accession>A0A1H0VYH6</accession>
<name>A0A1H0VYH6_9BACT</name>
<proteinExistence type="inferred from homology"/>
<sequence>MFANLTQITPRMRVLSDSQIKEIHLAACDILERTGSLIHNEEARNLLYSHGAVVEDKGLVRIPSYLVDRALNTVPERFVLCDRDGNRAYRMETGKTHFSPLVDNIDIVDPQTRQRRKFVASDAARMAKIMDYTRHMDVVQVGAFAADLPPEIVDRVNIREMMLNQRKAISFSPNGPDALLDIIEMASIIVGGREQLKMNPYMMKLGEPISPLVHDDHAIKELMICAEHRMPIVYYPIPMGGATAPATSAGLLAQSHAESLAGLVIHQLTNPGAPFLYGGVATVMDMKSTVCVYGGPELYLQCAALADIATYFHLPFWGTAGCTDTKALDAQGAAEIGMSCLLAVLTGANLVHDVALLDQASLVDPTTVLFCDEVIDHVKHFMRGIQVTDETLAIDVIDSVGAGGNYLIQKHTLQNFRSFWQPTYFTRPAMGVSEAHDLIKALNEKVIDIEENYEVPPLDPDKVAALKELEKKWLKG</sequence>
<gene>
    <name evidence="4" type="ORF">SAMN05660330_04319</name>
</gene>
<evidence type="ECO:0000256" key="3">
    <source>
        <dbReference type="ARBA" id="ARBA00022679"/>
    </source>
</evidence>
<keyword evidence="5" id="KW-1185">Reference proteome</keyword>
<keyword evidence="3 4" id="KW-0808">Transferase</keyword>
<dbReference type="Gene3D" id="3.20.20.480">
    <property type="entry name" value="Trimethylamine methyltransferase-like"/>
    <property type="match status" value="1"/>
</dbReference>
<organism evidence="4 5">
    <name type="scientific">Desulforhopalus singaporensis</name>
    <dbReference type="NCBI Taxonomy" id="91360"/>
    <lineage>
        <taxon>Bacteria</taxon>
        <taxon>Pseudomonadati</taxon>
        <taxon>Thermodesulfobacteriota</taxon>
        <taxon>Desulfobulbia</taxon>
        <taxon>Desulfobulbales</taxon>
        <taxon>Desulfocapsaceae</taxon>
        <taxon>Desulforhopalus</taxon>
    </lineage>
</organism>
<dbReference type="RefSeq" id="WP_092226253.1">
    <property type="nucleotide sequence ID" value="NZ_FNJI01000077.1"/>
</dbReference>
<comment type="similarity">
    <text evidence="1">Belongs to the trimethylamine methyltransferase family.</text>
</comment>